<dbReference type="InterPro" id="IPR013097">
    <property type="entry name" value="Dabb"/>
</dbReference>
<dbReference type="Pfam" id="PF07876">
    <property type="entry name" value="Dabb"/>
    <property type="match status" value="1"/>
</dbReference>
<dbReference type="AlphaFoldDB" id="C6LCE4"/>
<dbReference type="Gene3D" id="3.30.70.100">
    <property type="match status" value="1"/>
</dbReference>
<reference evidence="2" key="1">
    <citation type="submission" date="2009-07" db="EMBL/GenBank/DDBJ databases">
        <authorList>
            <person name="Weinstock G."/>
            <person name="Sodergren E."/>
            <person name="Clifton S."/>
            <person name="Fulton L."/>
            <person name="Fulton B."/>
            <person name="Courtney L."/>
            <person name="Fronick C."/>
            <person name="Harrison M."/>
            <person name="Strong C."/>
            <person name="Farmer C."/>
            <person name="Delahaunty K."/>
            <person name="Markovic C."/>
            <person name="Hall O."/>
            <person name="Minx P."/>
            <person name="Tomlinson C."/>
            <person name="Mitreva M."/>
            <person name="Nelson J."/>
            <person name="Hou S."/>
            <person name="Wollam A."/>
            <person name="Pepin K.H."/>
            <person name="Johnson M."/>
            <person name="Bhonagiri V."/>
            <person name="Nash W.E."/>
            <person name="Warren W."/>
            <person name="Chinwalla A."/>
            <person name="Mardis E.R."/>
            <person name="Wilson R.K."/>
        </authorList>
    </citation>
    <scope>NUCLEOTIDE SEQUENCE [LARGE SCALE GENOMIC DNA]</scope>
    <source>
        <strain evidence="2">DSM 14469</strain>
    </source>
</reference>
<dbReference type="InterPro" id="IPR011008">
    <property type="entry name" value="Dimeric_a/b-barrel"/>
</dbReference>
<protein>
    <submittedName>
        <fullName evidence="2">Stress responsive A/B barrel domain protein</fullName>
    </submittedName>
</protein>
<comment type="caution">
    <text evidence="2">The sequence shown here is derived from an EMBL/GenBank/DDBJ whole genome shotgun (WGS) entry which is preliminary data.</text>
</comment>
<dbReference type="SUPFAM" id="SSF54909">
    <property type="entry name" value="Dimeric alpha+beta barrel"/>
    <property type="match status" value="1"/>
</dbReference>
<dbReference type="SMART" id="SM00886">
    <property type="entry name" value="Dabb"/>
    <property type="match status" value="1"/>
</dbReference>
<dbReference type="PANTHER" id="PTHR37832:SF1">
    <property type="entry name" value="STRESS-RESPONSE A_B BARREL DOMAIN-CONTAINING PROTEIN"/>
    <property type="match status" value="1"/>
</dbReference>
<dbReference type="PANTHER" id="PTHR37832">
    <property type="entry name" value="BLL2683 PROTEIN"/>
    <property type="match status" value="1"/>
</dbReference>
<dbReference type="PROSITE" id="PS51502">
    <property type="entry name" value="S_R_A_B_BARREL"/>
    <property type="match status" value="1"/>
</dbReference>
<dbReference type="Proteomes" id="UP000005561">
    <property type="component" value="Unassembled WGS sequence"/>
</dbReference>
<dbReference type="RefSeq" id="WP_006861086.1">
    <property type="nucleotide sequence ID" value="NZ_ACCL02000005.1"/>
</dbReference>
<dbReference type="OrthoDB" id="9808130at2"/>
<dbReference type="EMBL" id="ACCL02000005">
    <property type="protein sequence ID" value="EET61608.1"/>
    <property type="molecule type" value="Genomic_DNA"/>
</dbReference>
<organism evidence="2 3">
    <name type="scientific">Marvinbryantia formatexigens DSM 14469</name>
    <dbReference type="NCBI Taxonomy" id="478749"/>
    <lineage>
        <taxon>Bacteria</taxon>
        <taxon>Bacillati</taxon>
        <taxon>Bacillota</taxon>
        <taxon>Clostridia</taxon>
        <taxon>Lachnospirales</taxon>
        <taxon>Lachnospiraceae</taxon>
        <taxon>Marvinbryantia</taxon>
    </lineage>
</organism>
<dbReference type="STRING" id="168384.SAMN05660368_00162"/>
<feature type="domain" description="Stress-response A/B barrel" evidence="1">
    <location>
        <begin position="2"/>
        <end position="97"/>
    </location>
</feature>
<evidence type="ECO:0000259" key="1">
    <source>
        <dbReference type="PROSITE" id="PS51502"/>
    </source>
</evidence>
<name>C6LCE4_9FIRM</name>
<sequence>MVRHIVMWNFVETLSDEEKKAAGAKMKEILEPLKEVVPGVVSLEVIVNELPSSNRDVALIGDYESVEALNGYTIHPAHVEAGKYVRSVTCNRSCLDFEL</sequence>
<gene>
    <name evidence="2" type="ORF">BRYFOR_06291</name>
</gene>
<keyword evidence="3" id="KW-1185">Reference proteome</keyword>
<proteinExistence type="predicted"/>
<evidence type="ECO:0000313" key="2">
    <source>
        <dbReference type="EMBL" id="EET61608.1"/>
    </source>
</evidence>
<dbReference type="eggNOG" id="COG4627">
    <property type="taxonomic scope" value="Bacteria"/>
</dbReference>
<evidence type="ECO:0000313" key="3">
    <source>
        <dbReference type="Proteomes" id="UP000005561"/>
    </source>
</evidence>
<accession>C6LCE4</accession>